<dbReference type="InterPro" id="IPR041921">
    <property type="entry name" value="NuoE_N"/>
</dbReference>
<comment type="cofactor">
    <cofactor evidence="6">
        <name>[2Fe-2S] cluster</name>
        <dbReference type="ChEBI" id="CHEBI:190135"/>
    </cofactor>
</comment>
<keyword evidence="2" id="KW-0001">2Fe-2S</keyword>
<dbReference type="PANTHER" id="PTHR43342">
    <property type="entry name" value="NADH-QUINONE OXIDOREDUCTASE, E SUBUNIT"/>
    <property type="match status" value="1"/>
</dbReference>
<dbReference type="Gene3D" id="1.10.10.1590">
    <property type="entry name" value="NADH-quinone oxidoreductase subunit E"/>
    <property type="match status" value="1"/>
</dbReference>
<evidence type="ECO:0000256" key="2">
    <source>
        <dbReference type="ARBA" id="ARBA00022714"/>
    </source>
</evidence>
<dbReference type="SUPFAM" id="SSF52833">
    <property type="entry name" value="Thioredoxin-like"/>
    <property type="match status" value="1"/>
</dbReference>
<accession>X1QXL4</accession>
<keyword evidence="3" id="KW-0479">Metal-binding</keyword>
<reference evidence="7" key="1">
    <citation type="journal article" date="2014" name="Front. Microbiol.">
        <title>High frequency of phylogenetically diverse reductive dehalogenase-homologous genes in deep subseafloor sedimentary metagenomes.</title>
        <authorList>
            <person name="Kawai M."/>
            <person name="Futagami T."/>
            <person name="Toyoda A."/>
            <person name="Takaki Y."/>
            <person name="Nishi S."/>
            <person name="Hori S."/>
            <person name="Arai W."/>
            <person name="Tsubouchi T."/>
            <person name="Morono Y."/>
            <person name="Uchiyama I."/>
            <person name="Ito T."/>
            <person name="Fujiyama A."/>
            <person name="Inagaki F."/>
            <person name="Takami H."/>
        </authorList>
    </citation>
    <scope>NUCLEOTIDE SEQUENCE</scope>
    <source>
        <strain evidence="7">Expedition CK06-06</strain>
    </source>
</reference>
<evidence type="ECO:0000313" key="7">
    <source>
        <dbReference type="EMBL" id="GAI48029.1"/>
    </source>
</evidence>
<comment type="caution">
    <text evidence="7">The sequence shown here is derived from an EMBL/GenBank/DDBJ whole genome shotgun (WGS) entry which is preliminary data.</text>
</comment>
<name>X1QXL4_9ZZZZ</name>
<keyword evidence="4" id="KW-0408">Iron</keyword>
<gene>
    <name evidence="7" type="ORF">S06H3_57530</name>
</gene>
<dbReference type="InterPro" id="IPR028431">
    <property type="entry name" value="NADP_DH_HndA-like"/>
</dbReference>
<sequence>MHERLSQILAPYQGQRGALIPVLQKVQEELGYLPEEAISEIAYFLGISDSEVYGVASFLCSVSI</sequence>
<evidence type="ECO:0000256" key="6">
    <source>
        <dbReference type="ARBA" id="ARBA00034078"/>
    </source>
</evidence>
<evidence type="ECO:0000256" key="1">
    <source>
        <dbReference type="ARBA" id="ARBA00010643"/>
    </source>
</evidence>
<dbReference type="GO" id="GO:0046872">
    <property type="term" value="F:metal ion binding"/>
    <property type="evidence" value="ECO:0007669"/>
    <property type="project" value="UniProtKB-KW"/>
</dbReference>
<dbReference type="AlphaFoldDB" id="X1QXL4"/>
<dbReference type="PANTHER" id="PTHR43342:SF1">
    <property type="entry name" value="BIFURCATING [FEFE] HYDROGENASE GAMMA SUBUNIT"/>
    <property type="match status" value="1"/>
</dbReference>
<evidence type="ECO:0000256" key="5">
    <source>
        <dbReference type="ARBA" id="ARBA00023014"/>
    </source>
</evidence>
<dbReference type="GO" id="GO:0051537">
    <property type="term" value="F:2 iron, 2 sulfur cluster binding"/>
    <property type="evidence" value="ECO:0007669"/>
    <property type="project" value="UniProtKB-KW"/>
</dbReference>
<proteinExistence type="inferred from homology"/>
<keyword evidence="5" id="KW-0411">Iron-sulfur</keyword>
<evidence type="ECO:0000256" key="3">
    <source>
        <dbReference type="ARBA" id="ARBA00022723"/>
    </source>
</evidence>
<evidence type="ECO:0000256" key="4">
    <source>
        <dbReference type="ARBA" id="ARBA00023004"/>
    </source>
</evidence>
<dbReference type="InterPro" id="IPR036249">
    <property type="entry name" value="Thioredoxin-like_sf"/>
</dbReference>
<dbReference type="EMBL" id="BARV01037143">
    <property type="protein sequence ID" value="GAI48029.1"/>
    <property type="molecule type" value="Genomic_DNA"/>
</dbReference>
<comment type="similarity">
    <text evidence="1">Belongs to the complex I 24 kDa subunit family.</text>
</comment>
<dbReference type="Pfam" id="PF01257">
    <property type="entry name" value="2Fe-2S_thioredx"/>
    <property type="match status" value="1"/>
</dbReference>
<evidence type="ECO:0008006" key="8">
    <source>
        <dbReference type="Google" id="ProtNLM"/>
    </source>
</evidence>
<protein>
    <recommendedName>
        <fullName evidence="8">NAD(P)H-dependent oxidoreductase subunit E</fullName>
    </recommendedName>
</protein>
<dbReference type="FunFam" id="1.10.10.1590:FF:000001">
    <property type="entry name" value="NADH-quinone oxidoreductase subunit E"/>
    <property type="match status" value="1"/>
</dbReference>
<organism evidence="7">
    <name type="scientific">marine sediment metagenome</name>
    <dbReference type="NCBI Taxonomy" id="412755"/>
    <lineage>
        <taxon>unclassified sequences</taxon>
        <taxon>metagenomes</taxon>
        <taxon>ecological metagenomes</taxon>
    </lineage>
</organism>